<dbReference type="Proteomes" id="UP000629468">
    <property type="component" value="Unassembled WGS sequence"/>
</dbReference>
<keyword evidence="6" id="KW-0964">Secreted</keyword>
<organism evidence="16 17">
    <name type="scientific">Agaricus bisporus var. burnettii</name>
    <dbReference type="NCBI Taxonomy" id="192524"/>
    <lineage>
        <taxon>Eukaryota</taxon>
        <taxon>Fungi</taxon>
        <taxon>Dikarya</taxon>
        <taxon>Basidiomycota</taxon>
        <taxon>Agaricomycotina</taxon>
        <taxon>Agaricomycetes</taxon>
        <taxon>Agaricomycetidae</taxon>
        <taxon>Agaricales</taxon>
        <taxon>Agaricineae</taxon>
        <taxon>Agaricaceae</taxon>
        <taxon>Agaricus</taxon>
    </lineage>
</organism>
<dbReference type="InterPro" id="IPR006331">
    <property type="entry name" value="ADGF"/>
</dbReference>
<dbReference type="PANTHER" id="PTHR11409:SF39">
    <property type="entry name" value="ADENOSINE DEAMINASE 2"/>
    <property type="match status" value="1"/>
</dbReference>
<evidence type="ECO:0000256" key="10">
    <source>
        <dbReference type="ARBA" id="ARBA00022833"/>
    </source>
</evidence>
<dbReference type="GO" id="GO:0003723">
    <property type="term" value="F:RNA binding"/>
    <property type="evidence" value="ECO:0007669"/>
    <property type="project" value="UniProtKB-UniRule"/>
</dbReference>
<protein>
    <recommendedName>
        <fullName evidence="5">Adenosine deaminase</fullName>
        <ecNumber evidence="4">3.5.4.4</ecNumber>
    </recommendedName>
</protein>
<feature type="region of interest" description="Disordered" evidence="14">
    <location>
        <begin position="832"/>
        <end position="876"/>
    </location>
</feature>
<evidence type="ECO:0000256" key="3">
    <source>
        <dbReference type="ARBA" id="ARBA00006083"/>
    </source>
</evidence>
<evidence type="ECO:0000256" key="2">
    <source>
        <dbReference type="ARBA" id="ARBA00004613"/>
    </source>
</evidence>
<dbReference type="PROSITE" id="PS50084">
    <property type="entry name" value="KH_TYPE_1"/>
    <property type="match status" value="3"/>
</dbReference>
<gene>
    <name evidence="16" type="ORF">Agabi119p4_3379</name>
</gene>
<dbReference type="InterPro" id="IPR006330">
    <property type="entry name" value="Ado/ade_deaminase"/>
</dbReference>
<keyword evidence="13" id="KW-0175">Coiled coil</keyword>
<dbReference type="GO" id="GO:0009168">
    <property type="term" value="P:purine ribonucleoside monophosphate biosynthetic process"/>
    <property type="evidence" value="ECO:0007669"/>
    <property type="project" value="InterPro"/>
</dbReference>
<dbReference type="Pfam" id="PF00962">
    <property type="entry name" value="A_deaminase"/>
    <property type="match status" value="1"/>
</dbReference>
<comment type="caution">
    <text evidence="16">The sequence shown here is derived from an EMBL/GenBank/DDBJ whole genome shotgun (WGS) entry which is preliminary data.</text>
</comment>
<keyword evidence="12" id="KW-0694">RNA-binding</keyword>
<dbReference type="InterPro" id="IPR001365">
    <property type="entry name" value="A_deaminase_dom"/>
</dbReference>
<feature type="coiled-coil region" evidence="13">
    <location>
        <begin position="6"/>
        <end position="53"/>
    </location>
</feature>
<comment type="cofactor">
    <cofactor evidence="1">
        <name>Zn(2+)</name>
        <dbReference type="ChEBI" id="CHEBI:29105"/>
    </cofactor>
</comment>
<evidence type="ECO:0000256" key="11">
    <source>
        <dbReference type="ARBA" id="ARBA00047764"/>
    </source>
</evidence>
<sequence>MASTSIKEYMKQRNELIHEDRKLRRDYYTTRPRSTLENEAEKIIYQLRREEAESIWQEDHPDVLHPFPGMEFLTGKKIIEQTQIFKVLQKMPKGALLHSHFDATVDTSFLLKIALKEPAMHVRVIQPLTTKNIGSILPEFSARPAELHNFEGPSLTSENYRPNIWLNIAKAREMFGLGGPEAFDKWVINAMMIQPAEAYGTHNTVDKIWQKFTSTFQVSNGLIRFIPIFRQYVRQFFLSSIEDGIMWVEPRINFLYKSMTGADGNDNVTHREMLLAFDEVIQEVKTELKQRGQENKFIGARIIYSTIKFITPEELEWYTEDCIALKKEFPHLIAGFDLVGYENETHVILYYLKALLKFKERQVEEGVEIPFYLHAGETLGDGDGADSNLYDAILLGTKRIGHGFSIVKHPKLMDMCRDRDIALEVCPISNEILRLTSSMPMHPLPIMLNHGIPVALSSDDPSVFGNMGLTYDFFQVLVSSEVTGLNTLGALARDSIEFSTMDDEQKKRAREIWEAEWEIFLTKEVFEPFWPTEVDTARPASFCSLRQAQLPRTLHIHKPQSHPISDADSTRKRSRSPSDGDQKQYKRANTGAAPSDAAPAHSSSSVERNMTSDSTAKHFSGGDDNAGSTPGSNPSDKQKDDSIKSNPDSGDKAGSSYGESSTTAPAVPPSANIHMRCLIVTQDASIIIGKGGSHVNEIREKSGARVMVSESIPGNPERILNVSGPLDAVSKAFGLIVRRINDEPFDVPSVPGSRAVTIKFMIPNSRMGSVIGKGGSKIKEIQDASGAKLNASEGMLPGSTERVLSVAGVADAIHIATYYIGTILIEAQERMPSTSNSTYRPSSQPRRPTQGGGSSYVPGYSHHAPYGPPHNPPQQLQTQQIYIPNDLVGCIIGKGGSKINEIRHMSASQIKIMEPGATGLGPNGAPGGSEGERLVVITGQPANIQMAVQLLYHRLEQEKQKQLRAQQGGSSGSS</sequence>
<dbReference type="PROSITE" id="PS00485">
    <property type="entry name" value="A_DEAMINASE"/>
    <property type="match status" value="1"/>
</dbReference>
<dbReference type="GO" id="GO:0004000">
    <property type="term" value="F:adenosine deaminase activity"/>
    <property type="evidence" value="ECO:0007669"/>
    <property type="project" value="InterPro"/>
</dbReference>
<feature type="compositionally biased region" description="Polar residues" evidence="14">
    <location>
        <begin position="626"/>
        <end position="635"/>
    </location>
</feature>
<dbReference type="SUPFAM" id="SSF54791">
    <property type="entry name" value="Eukaryotic type KH-domain (KH-domain type I)"/>
    <property type="match status" value="3"/>
</dbReference>
<evidence type="ECO:0000259" key="15">
    <source>
        <dbReference type="SMART" id="SM00322"/>
    </source>
</evidence>
<dbReference type="Pfam" id="PF00013">
    <property type="entry name" value="KH_1"/>
    <property type="match status" value="3"/>
</dbReference>
<evidence type="ECO:0000256" key="7">
    <source>
        <dbReference type="ARBA" id="ARBA00022723"/>
    </source>
</evidence>
<dbReference type="FunFam" id="3.20.20.140:FF:000017">
    <property type="entry name" value="Adenosine deaminase 2"/>
    <property type="match status" value="1"/>
</dbReference>
<comment type="catalytic activity">
    <reaction evidence="11">
        <text>adenosine + H2O + H(+) = inosine + NH4(+)</text>
        <dbReference type="Rhea" id="RHEA:24408"/>
        <dbReference type="ChEBI" id="CHEBI:15377"/>
        <dbReference type="ChEBI" id="CHEBI:15378"/>
        <dbReference type="ChEBI" id="CHEBI:16335"/>
        <dbReference type="ChEBI" id="CHEBI:17596"/>
        <dbReference type="ChEBI" id="CHEBI:28938"/>
        <dbReference type="EC" id="3.5.4.4"/>
    </reaction>
</comment>
<dbReference type="PANTHER" id="PTHR11409">
    <property type="entry name" value="ADENOSINE DEAMINASE"/>
    <property type="match status" value="1"/>
</dbReference>
<evidence type="ECO:0000256" key="9">
    <source>
        <dbReference type="ARBA" id="ARBA00022801"/>
    </source>
</evidence>
<proteinExistence type="inferred from homology"/>
<evidence type="ECO:0000256" key="1">
    <source>
        <dbReference type="ARBA" id="ARBA00001947"/>
    </source>
</evidence>
<keyword evidence="9" id="KW-0378">Hydrolase</keyword>
<dbReference type="EMBL" id="JABXXO010000004">
    <property type="protein sequence ID" value="KAF7779034.1"/>
    <property type="molecule type" value="Genomic_DNA"/>
</dbReference>
<comment type="similarity">
    <text evidence="3">Belongs to the metallo-dependent hydrolases superfamily. Adenosine and AMP deaminases family. ADGF subfamily.</text>
</comment>
<evidence type="ECO:0000313" key="16">
    <source>
        <dbReference type="EMBL" id="KAF7779034.1"/>
    </source>
</evidence>
<dbReference type="SUPFAM" id="SSF51556">
    <property type="entry name" value="Metallo-dependent hydrolases"/>
    <property type="match status" value="1"/>
</dbReference>
<feature type="compositionally biased region" description="Basic and acidic residues" evidence="14">
    <location>
        <begin position="568"/>
        <end position="584"/>
    </location>
</feature>
<comment type="subcellular location">
    <subcellularLocation>
        <location evidence="2">Secreted</location>
    </subcellularLocation>
</comment>
<feature type="compositionally biased region" description="Low complexity" evidence="14">
    <location>
        <begin position="592"/>
        <end position="605"/>
    </location>
</feature>
<accession>A0A8H7KJ85</accession>
<dbReference type="GO" id="GO:0006154">
    <property type="term" value="P:adenosine catabolic process"/>
    <property type="evidence" value="ECO:0007669"/>
    <property type="project" value="InterPro"/>
</dbReference>
<evidence type="ECO:0000256" key="12">
    <source>
        <dbReference type="PROSITE-ProRule" id="PRU00117"/>
    </source>
</evidence>
<dbReference type="Gene3D" id="3.20.20.140">
    <property type="entry name" value="Metal-dependent hydrolases"/>
    <property type="match status" value="1"/>
</dbReference>
<evidence type="ECO:0000256" key="5">
    <source>
        <dbReference type="ARBA" id="ARBA00018099"/>
    </source>
</evidence>
<evidence type="ECO:0000256" key="13">
    <source>
        <dbReference type="SAM" id="Coils"/>
    </source>
</evidence>
<feature type="compositionally biased region" description="Polar residues" evidence="14">
    <location>
        <begin position="832"/>
        <end position="847"/>
    </location>
</feature>
<dbReference type="GO" id="GO:0005615">
    <property type="term" value="C:extracellular space"/>
    <property type="evidence" value="ECO:0007669"/>
    <property type="project" value="InterPro"/>
</dbReference>
<dbReference type="EC" id="3.5.4.4" evidence="4"/>
<dbReference type="CDD" id="cd22456">
    <property type="entry name" value="KH-I_Rnc1_rpt2"/>
    <property type="match status" value="1"/>
</dbReference>
<feature type="region of interest" description="Disordered" evidence="14">
    <location>
        <begin position="553"/>
        <end position="669"/>
    </location>
</feature>
<keyword evidence="8" id="KW-0732">Signal</keyword>
<dbReference type="GO" id="GO:0046872">
    <property type="term" value="F:metal ion binding"/>
    <property type="evidence" value="ECO:0007669"/>
    <property type="project" value="UniProtKB-KW"/>
</dbReference>
<keyword evidence="7" id="KW-0479">Metal-binding</keyword>
<dbReference type="InterPro" id="IPR006650">
    <property type="entry name" value="A/AMP_deam_AS"/>
</dbReference>
<dbReference type="InterPro" id="IPR032466">
    <property type="entry name" value="Metal_Hydrolase"/>
</dbReference>
<feature type="domain" description="K Homology" evidence="15">
    <location>
        <begin position="875"/>
        <end position="956"/>
    </location>
</feature>
<evidence type="ECO:0000256" key="14">
    <source>
        <dbReference type="SAM" id="MobiDB-lite"/>
    </source>
</evidence>
<dbReference type="Gene3D" id="3.30.1370.10">
    <property type="entry name" value="K Homology domain, type 1"/>
    <property type="match status" value="3"/>
</dbReference>
<evidence type="ECO:0000256" key="4">
    <source>
        <dbReference type="ARBA" id="ARBA00012784"/>
    </source>
</evidence>
<keyword evidence="10" id="KW-0862">Zinc</keyword>
<feature type="domain" description="K Homology" evidence="15">
    <location>
        <begin position="754"/>
        <end position="825"/>
    </location>
</feature>
<dbReference type="InterPro" id="IPR036612">
    <property type="entry name" value="KH_dom_type_1_sf"/>
</dbReference>
<evidence type="ECO:0000256" key="6">
    <source>
        <dbReference type="ARBA" id="ARBA00022525"/>
    </source>
</evidence>
<name>A0A8H7KJ85_AGABI</name>
<dbReference type="GO" id="GO:0046103">
    <property type="term" value="P:inosine biosynthetic process"/>
    <property type="evidence" value="ECO:0007669"/>
    <property type="project" value="TreeGrafter"/>
</dbReference>
<feature type="domain" description="K Homology" evidence="15">
    <location>
        <begin position="671"/>
        <end position="741"/>
    </location>
</feature>
<dbReference type="InterPro" id="IPR004087">
    <property type="entry name" value="KH_dom"/>
</dbReference>
<dbReference type="InterPro" id="IPR004088">
    <property type="entry name" value="KH_dom_type_1"/>
</dbReference>
<reference evidence="16 17" key="1">
    <citation type="journal article" name="Sci. Rep.">
        <title>Telomere-to-telomere assembled and centromere annotated genomes of the two main subspecies of the button mushroom Agaricus bisporus reveal especially polymorphic chromosome ends.</title>
        <authorList>
            <person name="Sonnenberg A.S.M."/>
            <person name="Sedaghat-Telgerd N."/>
            <person name="Lavrijssen B."/>
            <person name="Ohm R.A."/>
            <person name="Hendrickx P.M."/>
            <person name="Scholtmeijer K."/>
            <person name="Baars J.J.P."/>
            <person name="van Peer A."/>
        </authorList>
    </citation>
    <scope>NUCLEOTIDE SEQUENCE [LARGE SCALE GENOMIC DNA]</scope>
    <source>
        <strain evidence="16 17">H119_p4</strain>
    </source>
</reference>
<dbReference type="NCBIfam" id="TIGR01431">
    <property type="entry name" value="adm_rel"/>
    <property type="match status" value="1"/>
</dbReference>
<evidence type="ECO:0000313" key="17">
    <source>
        <dbReference type="Proteomes" id="UP000629468"/>
    </source>
</evidence>
<evidence type="ECO:0000256" key="8">
    <source>
        <dbReference type="ARBA" id="ARBA00022729"/>
    </source>
</evidence>
<dbReference type="AlphaFoldDB" id="A0A8H7KJ85"/>
<dbReference type="SMART" id="SM00322">
    <property type="entry name" value="KH"/>
    <property type="match status" value="3"/>
</dbReference>